<dbReference type="AlphaFoldDB" id="A0A521FSV0"/>
<evidence type="ECO:0000313" key="1">
    <source>
        <dbReference type="EMBL" id="SMO99239.1"/>
    </source>
</evidence>
<accession>A0A521FSV0</accession>
<dbReference type="RefSeq" id="WP_142531242.1">
    <property type="nucleotide sequence ID" value="NZ_CBCSJO010000020.1"/>
</dbReference>
<dbReference type="EMBL" id="FXTN01000021">
    <property type="protein sequence ID" value="SMO99239.1"/>
    <property type="molecule type" value="Genomic_DNA"/>
</dbReference>
<proteinExistence type="predicted"/>
<dbReference type="Proteomes" id="UP000320300">
    <property type="component" value="Unassembled WGS sequence"/>
</dbReference>
<dbReference type="OrthoDB" id="754271at2"/>
<protein>
    <submittedName>
        <fullName evidence="1">Uncharacterized protein</fullName>
    </submittedName>
</protein>
<organism evidence="1 2">
    <name type="scientific">Pedobacter westerhofensis</name>
    <dbReference type="NCBI Taxonomy" id="425512"/>
    <lineage>
        <taxon>Bacteria</taxon>
        <taxon>Pseudomonadati</taxon>
        <taxon>Bacteroidota</taxon>
        <taxon>Sphingobacteriia</taxon>
        <taxon>Sphingobacteriales</taxon>
        <taxon>Sphingobacteriaceae</taxon>
        <taxon>Pedobacter</taxon>
    </lineage>
</organism>
<evidence type="ECO:0000313" key="2">
    <source>
        <dbReference type="Proteomes" id="UP000320300"/>
    </source>
</evidence>
<sequence>MKDRVIKNDWRTFDMPELCEVAKMNRALSKEEYQLLVCGFKPRDMDDRWFLYVQNDWVFLHRSWTGHCIFKLKLEVSSDNVILTDIHINRDSDQYRSVNLEADKDEVNSILTSLLGLIRSSFC</sequence>
<reference evidence="1 2" key="1">
    <citation type="submission" date="2017-05" db="EMBL/GenBank/DDBJ databases">
        <authorList>
            <person name="Varghese N."/>
            <person name="Submissions S."/>
        </authorList>
    </citation>
    <scope>NUCLEOTIDE SEQUENCE [LARGE SCALE GENOMIC DNA]</scope>
    <source>
        <strain evidence="1 2">DSM 19036</strain>
    </source>
</reference>
<name>A0A521FSV0_9SPHI</name>
<keyword evidence="2" id="KW-1185">Reference proteome</keyword>
<gene>
    <name evidence="1" type="ORF">SAMN06265348_12110</name>
</gene>